<dbReference type="Proteomes" id="UP001152300">
    <property type="component" value="Unassembled WGS sequence"/>
</dbReference>
<reference evidence="2" key="1">
    <citation type="submission" date="2022-11" db="EMBL/GenBank/DDBJ databases">
        <title>Genome Resource of Sclerotinia nivalis Strain SnTB1, a Plant Pathogen Isolated from American Ginseng.</title>
        <authorList>
            <person name="Fan S."/>
        </authorList>
    </citation>
    <scope>NUCLEOTIDE SEQUENCE</scope>
    <source>
        <strain evidence="2">SnTB1</strain>
    </source>
</reference>
<protein>
    <submittedName>
        <fullName evidence="2">Uncharacterized protein</fullName>
    </submittedName>
</protein>
<gene>
    <name evidence="2" type="ORF">OCU04_007314</name>
</gene>
<evidence type="ECO:0000313" key="3">
    <source>
        <dbReference type="Proteomes" id="UP001152300"/>
    </source>
</evidence>
<dbReference type="EMBL" id="JAPEIS010000007">
    <property type="protein sequence ID" value="KAJ8065011.1"/>
    <property type="molecule type" value="Genomic_DNA"/>
</dbReference>
<accession>A0A9X0DIP7</accession>
<evidence type="ECO:0000313" key="2">
    <source>
        <dbReference type="EMBL" id="KAJ8065011.1"/>
    </source>
</evidence>
<evidence type="ECO:0000256" key="1">
    <source>
        <dbReference type="SAM" id="MobiDB-lite"/>
    </source>
</evidence>
<name>A0A9X0DIP7_9HELO</name>
<proteinExistence type="predicted"/>
<keyword evidence="3" id="KW-1185">Reference proteome</keyword>
<sequence>MEAWVDFNLDQVNSIFGTLLDQEFSLPEYPPVLPMQLTIRNERSFESVVLGYNCIIVNSALKAACEHLKLKQVAWVSGSYVDPSSVRNFPDWAGICNESTRKSILPGDSKFTADKFNWSATVHNYELADGTTSDGPVTGETSSITEKSLMQVNHYAKIHKSRYCYLISPKEALFVRRRKDEDIPASESLANNRPSRLNPIAMPSQSQRSDSEPKSSSPATSDYSFTDNSAPDTNMQYLELCAVPWGIPVAGEISLNLALWATHMISAVENDVKSSYPIMSDDPALRIFSA</sequence>
<comment type="caution">
    <text evidence="2">The sequence shown here is derived from an EMBL/GenBank/DDBJ whole genome shotgun (WGS) entry which is preliminary data.</text>
</comment>
<dbReference type="OrthoDB" id="3537451at2759"/>
<feature type="region of interest" description="Disordered" evidence="1">
    <location>
        <begin position="185"/>
        <end position="228"/>
    </location>
</feature>
<dbReference type="AlphaFoldDB" id="A0A9X0DIP7"/>
<organism evidence="2 3">
    <name type="scientific">Sclerotinia nivalis</name>
    <dbReference type="NCBI Taxonomy" id="352851"/>
    <lineage>
        <taxon>Eukaryota</taxon>
        <taxon>Fungi</taxon>
        <taxon>Dikarya</taxon>
        <taxon>Ascomycota</taxon>
        <taxon>Pezizomycotina</taxon>
        <taxon>Leotiomycetes</taxon>
        <taxon>Helotiales</taxon>
        <taxon>Sclerotiniaceae</taxon>
        <taxon>Sclerotinia</taxon>
    </lineage>
</organism>
<feature type="compositionally biased region" description="Polar residues" evidence="1">
    <location>
        <begin position="203"/>
        <end position="228"/>
    </location>
</feature>